<comment type="caution">
    <text evidence="8">The sequence shown here is derived from an EMBL/GenBank/DDBJ whole genome shotgun (WGS) entry which is preliminary data.</text>
</comment>
<dbReference type="SUPFAM" id="SSF46565">
    <property type="entry name" value="Chaperone J-domain"/>
    <property type="match status" value="1"/>
</dbReference>
<dbReference type="GO" id="GO:0005681">
    <property type="term" value="C:spliceosomal complex"/>
    <property type="evidence" value="ECO:0007669"/>
    <property type="project" value="TreeGrafter"/>
</dbReference>
<dbReference type="InterPro" id="IPR036869">
    <property type="entry name" value="J_dom_sf"/>
</dbReference>
<dbReference type="InterPro" id="IPR001623">
    <property type="entry name" value="DnaJ_domain"/>
</dbReference>
<evidence type="ECO:0000256" key="3">
    <source>
        <dbReference type="ARBA" id="ARBA00022490"/>
    </source>
</evidence>
<keyword evidence="3" id="KW-0963">Cytoplasm</keyword>
<protein>
    <submittedName>
        <fullName evidence="8">DnaJ-domain-containing protein</fullName>
    </submittedName>
</protein>
<dbReference type="OrthoDB" id="376357at2759"/>
<feature type="compositionally biased region" description="Low complexity" evidence="6">
    <location>
        <begin position="303"/>
        <end position="321"/>
    </location>
</feature>
<dbReference type="PROSITE" id="PS50076">
    <property type="entry name" value="DNAJ_2"/>
    <property type="match status" value="1"/>
</dbReference>
<evidence type="ECO:0000256" key="1">
    <source>
        <dbReference type="ARBA" id="ARBA00004123"/>
    </source>
</evidence>
<evidence type="ECO:0000256" key="5">
    <source>
        <dbReference type="ARBA" id="ARBA00023242"/>
    </source>
</evidence>
<dbReference type="AlphaFoldDB" id="A0A9W9DMC5"/>
<dbReference type="PRINTS" id="PR00625">
    <property type="entry name" value="JDOMAIN"/>
</dbReference>
<dbReference type="GO" id="GO:0005737">
    <property type="term" value="C:cytoplasm"/>
    <property type="evidence" value="ECO:0007669"/>
    <property type="project" value="UniProtKB-SubCell"/>
</dbReference>
<evidence type="ECO:0000256" key="6">
    <source>
        <dbReference type="SAM" id="MobiDB-lite"/>
    </source>
</evidence>
<dbReference type="PANTHER" id="PTHR44313">
    <property type="entry name" value="DNAJ HOMOLOG SUBFAMILY C MEMBER 17"/>
    <property type="match status" value="1"/>
</dbReference>
<dbReference type="InterPro" id="IPR052094">
    <property type="entry name" value="Pre-mRNA-splicing_ERAD"/>
</dbReference>
<keyword evidence="9" id="KW-1185">Reference proteome</keyword>
<reference evidence="8" key="1">
    <citation type="submission" date="2022-08" db="EMBL/GenBank/DDBJ databases">
        <title>A Global Phylogenomic Analysis of the Shiitake Genus Lentinula.</title>
        <authorList>
            <consortium name="DOE Joint Genome Institute"/>
            <person name="Sierra-Patev S."/>
            <person name="Min B."/>
            <person name="Naranjo-Ortiz M."/>
            <person name="Looney B."/>
            <person name="Konkel Z."/>
            <person name="Slot J.C."/>
            <person name="Sakamoto Y."/>
            <person name="Steenwyk J.L."/>
            <person name="Rokas A."/>
            <person name="Carro J."/>
            <person name="Camarero S."/>
            <person name="Ferreira P."/>
            <person name="Molpeceres G."/>
            <person name="Ruiz-Duenas F.J."/>
            <person name="Serrano A."/>
            <person name="Henrissat B."/>
            <person name="Drula E."/>
            <person name="Hughes K.W."/>
            <person name="Mata J.L."/>
            <person name="Ishikawa N.K."/>
            <person name="Vargas-Isla R."/>
            <person name="Ushijima S."/>
            <person name="Smith C.A."/>
            <person name="Ahrendt S."/>
            <person name="Andreopoulos W."/>
            <person name="He G."/>
            <person name="Labutti K."/>
            <person name="Lipzen A."/>
            <person name="Ng V."/>
            <person name="Riley R."/>
            <person name="Sandor L."/>
            <person name="Barry K."/>
            <person name="Martinez A.T."/>
            <person name="Xiao Y."/>
            <person name="Gibbons J.G."/>
            <person name="Terashima K."/>
            <person name="Grigoriev I.V."/>
            <person name="Hibbett D.S."/>
        </authorList>
    </citation>
    <scope>NUCLEOTIDE SEQUENCE</scope>
    <source>
        <strain evidence="8">JLM2183</strain>
    </source>
</reference>
<evidence type="ECO:0000256" key="4">
    <source>
        <dbReference type="ARBA" id="ARBA00023186"/>
    </source>
</evidence>
<dbReference type="GO" id="GO:0000390">
    <property type="term" value="P:spliceosomal complex disassembly"/>
    <property type="evidence" value="ECO:0007669"/>
    <property type="project" value="TreeGrafter"/>
</dbReference>
<comment type="subcellular location">
    <subcellularLocation>
        <location evidence="2">Cytoplasm</location>
    </subcellularLocation>
    <subcellularLocation>
        <location evidence="1">Nucleus</location>
    </subcellularLocation>
</comment>
<evidence type="ECO:0000313" key="8">
    <source>
        <dbReference type="EMBL" id="KAJ4477195.1"/>
    </source>
</evidence>
<evidence type="ECO:0000256" key="2">
    <source>
        <dbReference type="ARBA" id="ARBA00004496"/>
    </source>
</evidence>
<name>A0A9W9DMC5_9AGAR</name>
<gene>
    <name evidence="8" type="ORF">J3R30DRAFT_3483163</name>
</gene>
<keyword evidence="4" id="KW-0143">Chaperone</keyword>
<dbReference type="Proteomes" id="UP001150266">
    <property type="component" value="Unassembled WGS sequence"/>
</dbReference>
<dbReference type="EMBL" id="JAOTPV010000010">
    <property type="protein sequence ID" value="KAJ4477195.1"/>
    <property type="molecule type" value="Genomic_DNA"/>
</dbReference>
<evidence type="ECO:0000259" key="7">
    <source>
        <dbReference type="PROSITE" id="PS50076"/>
    </source>
</evidence>
<feature type="region of interest" description="Disordered" evidence="6">
    <location>
        <begin position="275"/>
        <end position="331"/>
    </location>
</feature>
<proteinExistence type="predicted"/>
<feature type="region of interest" description="Disordered" evidence="6">
    <location>
        <begin position="146"/>
        <end position="166"/>
    </location>
</feature>
<dbReference type="CDD" id="cd06257">
    <property type="entry name" value="DnaJ"/>
    <property type="match status" value="1"/>
</dbReference>
<sequence>MSDDEVNPYELLQVEVESTDQVIRTAYRQRSLKVHPDRNPNNPEAARKFHELNQAYELLLDPLRRLALDAKLRLKQARTERYKNYDLKRKTMVDELEERERALKKAKVNKHKEDAARLQETEKIKYQGRRLKEEKLKELEKKEKELRVNEAANEEQETDAPPTLRSTDTTVRVKYSLSEHPSLTTASSLAALFAHFGATDVDAIVVSLRSPKKAPQKPPKYGIALVPFKRIGDAFAAVCATGRPARDLAGIEVGWIGGIEPEILGWLRKKGHLGPSGSGISNERQVQQSQEKASLPQTQSRASVSNEFSSFPSSFPDLSKPTEQPKVGELDYESLTLMRMRQAERARLEREILEQEATES</sequence>
<feature type="compositionally biased region" description="Polar residues" evidence="6">
    <location>
        <begin position="278"/>
        <end position="302"/>
    </location>
</feature>
<accession>A0A9W9DMC5</accession>
<feature type="domain" description="J" evidence="7">
    <location>
        <begin position="7"/>
        <end position="72"/>
    </location>
</feature>
<dbReference type="PANTHER" id="PTHR44313:SF1">
    <property type="entry name" value="DNAJ HOMOLOG SUBFAMILY C MEMBER 17"/>
    <property type="match status" value="1"/>
</dbReference>
<keyword evidence="5" id="KW-0539">Nucleus</keyword>
<organism evidence="8 9">
    <name type="scientific">Lentinula aciculospora</name>
    <dbReference type="NCBI Taxonomy" id="153920"/>
    <lineage>
        <taxon>Eukaryota</taxon>
        <taxon>Fungi</taxon>
        <taxon>Dikarya</taxon>
        <taxon>Basidiomycota</taxon>
        <taxon>Agaricomycotina</taxon>
        <taxon>Agaricomycetes</taxon>
        <taxon>Agaricomycetidae</taxon>
        <taxon>Agaricales</taxon>
        <taxon>Marasmiineae</taxon>
        <taxon>Omphalotaceae</taxon>
        <taxon>Lentinula</taxon>
    </lineage>
</organism>
<dbReference type="Pfam" id="PF00226">
    <property type="entry name" value="DnaJ"/>
    <property type="match status" value="1"/>
</dbReference>
<dbReference type="SMART" id="SM00271">
    <property type="entry name" value="DnaJ"/>
    <property type="match status" value="1"/>
</dbReference>
<dbReference type="Gene3D" id="1.10.287.110">
    <property type="entry name" value="DnaJ domain"/>
    <property type="match status" value="1"/>
</dbReference>
<evidence type="ECO:0000313" key="9">
    <source>
        <dbReference type="Proteomes" id="UP001150266"/>
    </source>
</evidence>